<dbReference type="OrthoDB" id="4822at2759"/>
<dbReference type="PANTHER" id="PTHR13948:SF38">
    <property type="entry name" value="D111_G-PATCH DOMAIN-CONTAINING PROTEIN"/>
    <property type="match status" value="1"/>
</dbReference>
<protein>
    <submittedName>
        <fullName evidence="6 7">Uncharacterized protein LOC109718027 isoform X1</fullName>
    </submittedName>
</protein>
<evidence type="ECO:0000313" key="5">
    <source>
        <dbReference type="Proteomes" id="UP000515123"/>
    </source>
</evidence>
<sequence>MAGSGSGDSDKMAALDGADGFQWDEESKLYLHASTGFYYDPNAGWYYSSRDGLYYAFKDGNYVPLSKDEELEAYPHARSECNELVQKNSCCLRENSSSDGNDPQCMPSEWLEDTLINMYLSGYSNLEFNSDDPSRDLQTNREEKSESISKWSVDKIEGESIPENVQDAFSGEGNATPEEEMWLAQYGQVVRTNDEDLPSFPIVDLWDWEMVREPVSKRHEVARLVGRLVRRSSKLHPSLPAGGGLLRTNPIREVHLDLVRVASGKVYRLKNPSRKYLASLSVYDSSNPTKDWGFPDIYANQQSTVLHTLNPECGSDFSNAISEDNISSVINDIPLEGMKHQKFAYRDRAAERRCLHGGIGIGPGHKDVMNNDDSSEDAKEAAAEAMELSFGSGSYGRRVLESMGWKEGEALGGSTKGILEPLQAVGNKGYAGLGWSHTRGKS</sequence>
<evidence type="ECO:0000313" key="6">
    <source>
        <dbReference type="RefSeq" id="XP_020099601.1"/>
    </source>
</evidence>
<accession>A0A6P5FVB4</accession>
<evidence type="ECO:0000313" key="7">
    <source>
        <dbReference type="RefSeq" id="XP_020099602.1"/>
    </source>
</evidence>
<gene>
    <name evidence="6 7 8" type="primary">LOC109718027</name>
</gene>
<dbReference type="GO" id="GO:0000398">
    <property type="term" value="P:mRNA splicing, via spliceosome"/>
    <property type="evidence" value="ECO:0007669"/>
    <property type="project" value="TreeGrafter"/>
</dbReference>
<dbReference type="PANTHER" id="PTHR13948">
    <property type="entry name" value="RNA-BINDING PROTEIN"/>
    <property type="match status" value="1"/>
</dbReference>
<dbReference type="RefSeq" id="XP_020099603.1">
    <property type="nucleotide sequence ID" value="XM_020244014.1"/>
</dbReference>
<evidence type="ECO:0000259" key="4">
    <source>
        <dbReference type="PROSITE" id="PS50174"/>
    </source>
</evidence>
<evidence type="ECO:0000256" key="1">
    <source>
        <dbReference type="ARBA" id="ARBA00004123"/>
    </source>
</evidence>
<feature type="domain" description="G-patch" evidence="4">
    <location>
        <begin position="392"/>
        <end position="438"/>
    </location>
</feature>
<evidence type="ECO:0000256" key="2">
    <source>
        <dbReference type="ARBA" id="ARBA00022884"/>
    </source>
</evidence>
<dbReference type="AlphaFoldDB" id="A0A6P5FVB4"/>
<dbReference type="GO" id="GO:0003723">
    <property type="term" value="F:RNA binding"/>
    <property type="evidence" value="ECO:0007669"/>
    <property type="project" value="UniProtKB-KW"/>
</dbReference>
<evidence type="ECO:0000313" key="8">
    <source>
        <dbReference type="RefSeq" id="XP_020099603.1"/>
    </source>
</evidence>
<reference evidence="6 7" key="2">
    <citation type="submission" date="2025-04" db="UniProtKB">
        <authorList>
            <consortium name="RefSeq"/>
        </authorList>
    </citation>
    <scope>IDENTIFICATION</scope>
    <source>
        <tissue evidence="6 7">Leaf</tissue>
    </source>
</reference>
<dbReference type="SMART" id="SM00443">
    <property type="entry name" value="G_patch"/>
    <property type="match status" value="1"/>
</dbReference>
<keyword evidence="2" id="KW-0694">RNA-binding</keyword>
<dbReference type="GeneID" id="109718027"/>
<dbReference type="InterPro" id="IPR000467">
    <property type="entry name" value="G_patch_dom"/>
</dbReference>
<evidence type="ECO:0000256" key="3">
    <source>
        <dbReference type="ARBA" id="ARBA00023242"/>
    </source>
</evidence>
<dbReference type="PROSITE" id="PS50174">
    <property type="entry name" value="G_PATCH"/>
    <property type="match status" value="1"/>
</dbReference>
<dbReference type="RefSeq" id="XP_020099601.1">
    <property type="nucleotide sequence ID" value="XM_020244012.1"/>
</dbReference>
<dbReference type="CDD" id="cd16074">
    <property type="entry name" value="OCRE"/>
    <property type="match status" value="1"/>
</dbReference>
<organism evidence="7">
    <name type="scientific">Ananas comosus</name>
    <name type="common">Pineapple</name>
    <name type="synonym">Ananas ananas</name>
    <dbReference type="NCBI Taxonomy" id="4615"/>
    <lineage>
        <taxon>Eukaryota</taxon>
        <taxon>Viridiplantae</taxon>
        <taxon>Streptophyta</taxon>
        <taxon>Embryophyta</taxon>
        <taxon>Tracheophyta</taxon>
        <taxon>Spermatophyta</taxon>
        <taxon>Magnoliopsida</taxon>
        <taxon>Liliopsida</taxon>
        <taxon>Poales</taxon>
        <taxon>Bromeliaceae</taxon>
        <taxon>Bromelioideae</taxon>
        <taxon>Ananas</taxon>
    </lineage>
</organism>
<dbReference type="GO" id="GO:0005634">
    <property type="term" value="C:nucleus"/>
    <property type="evidence" value="ECO:0007669"/>
    <property type="project" value="UniProtKB-SubCell"/>
</dbReference>
<dbReference type="RefSeq" id="XP_020099602.1">
    <property type="nucleotide sequence ID" value="XM_020244013.1"/>
</dbReference>
<keyword evidence="3" id="KW-0539">Nucleus</keyword>
<dbReference type="Pfam" id="PF01585">
    <property type="entry name" value="G-patch"/>
    <property type="match status" value="1"/>
</dbReference>
<proteinExistence type="predicted"/>
<dbReference type="InterPro" id="IPR041591">
    <property type="entry name" value="OCRE"/>
</dbReference>
<reference evidence="5" key="1">
    <citation type="journal article" date="2015" name="Nat. Genet.">
        <title>The pineapple genome and the evolution of CAM photosynthesis.</title>
        <authorList>
            <person name="Ming R."/>
            <person name="VanBuren R."/>
            <person name="Wai C.M."/>
            <person name="Tang H."/>
            <person name="Schatz M.C."/>
            <person name="Bowers J.E."/>
            <person name="Lyons E."/>
            <person name="Wang M.L."/>
            <person name="Chen J."/>
            <person name="Biggers E."/>
            <person name="Zhang J."/>
            <person name="Huang L."/>
            <person name="Zhang L."/>
            <person name="Miao W."/>
            <person name="Zhang J."/>
            <person name="Ye Z."/>
            <person name="Miao C."/>
            <person name="Lin Z."/>
            <person name="Wang H."/>
            <person name="Zhou H."/>
            <person name="Yim W.C."/>
            <person name="Priest H.D."/>
            <person name="Zheng C."/>
            <person name="Woodhouse M."/>
            <person name="Edger P.P."/>
            <person name="Guyot R."/>
            <person name="Guo H.B."/>
            <person name="Guo H."/>
            <person name="Zheng G."/>
            <person name="Singh R."/>
            <person name="Sharma A."/>
            <person name="Min X."/>
            <person name="Zheng Y."/>
            <person name="Lee H."/>
            <person name="Gurtowski J."/>
            <person name="Sedlazeck F.J."/>
            <person name="Harkess A."/>
            <person name="McKain M.R."/>
            <person name="Liao Z."/>
            <person name="Fang J."/>
            <person name="Liu J."/>
            <person name="Zhang X."/>
            <person name="Zhang Q."/>
            <person name="Hu W."/>
            <person name="Qin Y."/>
            <person name="Wang K."/>
            <person name="Chen L.Y."/>
            <person name="Shirley N."/>
            <person name="Lin Y.R."/>
            <person name="Liu L.Y."/>
            <person name="Hernandez A.G."/>
            <person name="Wright C.L."/>
            <person name="Bulone V."/>
            <person name="Tuskan G.A."/>
            <person name="Heath K."/>
            <person name="Zee F."/>
            <person name="Moore P.H."/>
            <person name="Sunkar R."/>
            <person name="Leebens-Mack J.H."/>
            <person name="Mockler T."/>
            <person name="Bennetzen J.L."/>
            <person name="Freeling M."/>
            <person name="Sankoff D."/>
            <person name="Paterson A.H."/>
            <person name="Zhu X."/>
            <person name="Yang X."/>
            <person name="Smith J.A."/>
            <person name="Cushman J.C."/>
            <person name="Paull R.E."/>
            <person name="Yu Q."/>
        </authorList>
    </citation>
    <scope>NUCLEOTIDE SEQUENCE [LARGE SCALE GENOMIC DNA]</scope>
    <source>
        <strain evidence="5">cv. F153</strain>
    </source>
</reference>
<dbReference type="Pfam" id="PF17780">
    <property type="entry name" value="OCRE"/>
    <property type="match status" value="1"/>
</dbReference>
<comment type="subcellular location">
    <subcellularLocation>
        <location evidence="1">Nucleus</location>
    </subcellularLocation>
</comment>
<name>A0A6P5FVB4_ANACO</name>
<dbReference type="Proteomes" id="UP000515123">
    <property type="component" value="Linkage group 12"/>
</dbReference>
<keyword evidence="5" id="KW-1185">Reference proteome</keyword>